<dbReference type="PANTHER" id="PTHR38429">
    <property type="entry name" value="SEPTATION PROTEIN SPOVG-RELATED"/>
    <property type="match status" value="1"/>
</dbReference>
<dbReference type="InterPro" id="IPR007170">
    <property type="entry name" value="SpoVG"/>
</dbReference>
<keyword evidence="1" id="KW-0132">Cell division</keyword>
<evidence type="ECO:0008006" key="5">
    <source>
        <dbReference type="Google" id="ProtNLM"/>
    </source>
</evidence>
<dbReference type="AlphaFoldDB" id="A0A3B1C4Q9"/>
<dbReference type="SUPFAM" id="SSF160537">
    <property type="entry name" value="SpoVG-like"/>
    <property type="match status" value="1"/>
</dbReference>
<dbReference type="Pfam" id="PF04026">
    <property type="entry name" value="SpoVG"/>
    <property type="match status" value="1"/>
</dbReference>
<dbReference type="GO" id="GO:0000917">
    <property type="term" value="P:division septum assembly"/>
    <property type="evidence" value="ECO:0007669"/>
    <property type="project" value="UniProtKB-KW"/>
</dbReference>
<proteinExistence type="predicted"/>
<evidence type="ECO:0000256" key="1">
    <source>
        <dbReference type="ARBA" id="ARBA00022618"/>
    </source>
</evidence>
<name>A0A3B1C4Q9_9ZZZZ</name>
<dbReference type="Gene3D" id="3.30.1120.40">
    <property type="entry name" value="Stage V sporulation protein G"/>
    <property type="match status" value="1"/>
</dbReference>
<keyword evidence="2" id="KW-0717">Septation</keyword>
<gene>
    <name evidence="4" type="ORF">MNBD_NITROSPINAE02-2042</name>
</gene>
<sequence>MPSLNITDVRIYPFDTSPAGGKTLAYADIVIEGKLLIKGIHVVEGRNGGLFVGFPSKKGKDDKWRETVVPLDSETKKLIRDKVMEAYKRYTVDL</sequence>
<dbReference type="PANTHER" id="PTHR38429:SF1">
    <property type="entry name" value="SEPTATION PROTEIN SPOVG-RELATED"/>
    <property type="match status" value="1"/>
</dbReference>
<evidence type="ECO:0000256" key="2">
    <source>
        <dbReference type="ARBA" id="ARBA00023210"/>
    </source>
</evidence>
<dbReference type="EMBL" id="UOGE01000102">
    <property type="protein sequence ID" value="VAX25159.1"/>
    <property type="molecule type" value="Genomic_DNA"/>
</dbReference>
<evidence type="ECO:0000313" key="4">
    <source>
        <dbReference type="EMBL" id="VAX25159.1"/>
    </source>
</evidence>
<dbReference type="InterPro" id="IPR036751">
    <property type="entry name" value="SpoVG_sf"/>
</dbReference>
<dbReference type="GO" id="GO:0030435">
    <property type="term" value="P:sporulation resulting in formation of a cellular spore"/>
    <property type="evidence" value="ECO:0007669"/>
    <property type="project" value="InterPro"/>
</dbReference>
<accession>A0A3B1C4Q9</accession>
<reference evidence="4" key="1">
    <citation type="submission" date="2018-06" db="EMBL/GenBank/DDBJ databases">
        <authorList>
            <person name="Zhirakovskaya E."/>
        </authorList>
    </citation>
    <scope>NUCLEOTIDE SEQUENCE</scope>
</reference>
<evidence type="ECO:0000256" key="3">
    <source>
        <dbReference type="ARBA" id="ARBA00023306"/>
    </source>
</evidence>
<protein>
    <recommendedName>
        <fullName evidence="5">Stage V sporulation protein G</fullName>
    </recommendedName>
</protein>
<organism evidence="4">
    <name type="scientific">hydrothermal vent metagenome</name>
    <dbReference type="NCBI Taxonomy" id="652676"/>
    <lineage>
        <taxon>unclassified sequences</taxon>
        <taxon>metagenomes</taxon>
        <taxon>ecological metagenomes</taxon>
    </lineage>
</organism>
<keyword evidence="3" id="KW-0131">Cell cycle</keyword>